<feature type="transmembrane region" description="Helical" evidence="6">
    <location>
        <begin position="90"/>
        <end position="113"/>
    </location>
</feature>
<evidence type="ECO:0000256" key="6">
    <source>
        <dbReference type="SAM" id="Phobius"/>
    </source>
</evidence>
<comment type="caution">
    <text evidence="7">The sequence shown here is derived from an EMBL/GenBank/DDBJ whole genome shotgun (WGS) entry which is preliminary data.</text>
</comment>
<keyword evidence="3 6" id="KW-0812">Transmembrane</keyword>
<keyword evidence="8" id="KW-1185">Reference proteome</keyword>
<evidence type="ECO:0000256" key="1">
    <source>
        <dbReference type="ARBA" id="ARBA00004651"/>
    </source>
</evidence>
<evidence type="ECO:0000313" key="7">
    <source>
        <dbReference type="EMBL" id="MFC0270354.1"/>
    </source>
</evidence>
<organism evidence="7 8">
    <name type="scientific">Metabacillus herbersteinensis</name>
    <dbReference type="NCBI Taxonomy" id="283816"/>
    <lineage>
        <taxon>Bacteria</taxon>
        <taxon>Bacillati</taxon>
        <taxon>Bacillota</taxon>
        <taxon>Bacilli</taxon>
        <taxon>Bacillales</taxon>
        <taxon>Bacillaceae</taxon>
        <taxon>Metabacillus</taxon>
    </lineage>
</organism>
<accession>A0ABV6GAX6</accession>
<protein>
    <submittedName>
        <fullName evidence="7">CidA/LrgA family protein</fullName>
    </submittedName>
</protein>
<evidence type="ECO:0000256" key="3">
    <source>
        <dbReference type="ARBA" id="ARBA00022692"/>
    </source>
</evidence>
<dbReference type="NCBIfam" id="NF002460">
    <property type="entry name" value="PRK01658.1"/>
    <property type="match status" value="1"/>
</dbReference>
<dbReference type="PANTHER" id="PTHR33931">
    <property type="entry name" value="HOLIN-LIKE PROTEIN CIDA-RELATED"/>
    <property type="match status" value="1"/>
</dbReference>
<evidence type="ECO:0000313" key="8">
    <source>
        <dbReference type="Proteomes" id="UP001589854"/>
    </source>
</evidence>
<evidence type="ECO:0000256" key="2">
    <source>
        <dbReference type="ARBA" id="ARBA00022475"/>
    </source>
</evidence>
<dbReference type="EMBL" id="JBHLVO010000001">
    <property type="protein sequence ID" value="MFC0270354.1"/>
    <property type="molecule type" value="Genomic_DNA"/>
</dbReference>
<name>A0ABV6GAX6_9BACI</name>
<feature type="transmembrane region" description="Helical" evidence="6">
    <location>
        <begin position="54"/>
        <end position="78"/>
    </location>
</feature>
<dbReference type="PANTHER" id="PTHR33931:SF2">
    <property type="entry name" value="HOLIN-LIKE PROTEIN CIDA"/>
    <property type="match status" value="1"/>
</dbReference>
<gene>
    <name evidence="7" type="ORF">ACFFIX_02625</name>
</gene>
<evidence type="ECO:0000256" key="4">
    <source>
        <dbReference type="ARBA" id="ARBA00022989"/>
    </source>
</evidence>
<dbReference type="RefSeq" id="WP_378930197.1">
    <property type="nucleotide sequence ID" value="NZ_JBHLVO010000001.1"/>
</dbReference>
<reference evidence="7 8" key="1">
    <citation type="submission" date="2024-09" db="EMBL/GenBank/DDBJ databases">
        <authorList>
            <person name="Sun Q."/>
            <person name="Mori K."/>
        </authorList>
    </citation>
    <scope>NUCLEOTIDE SEQUENCE [LARGE SCALE GENOMIC DNA]</scope>
    <source>
        <strain evidence="7 8">CCM 7228</strain>
    </source>
</reference>
<proteinExistence type="predicted"/>
<keyword evidence="2" id="KW-1003">Cell membrane</keyword>
<sequence length="132" mass="14590">MYVVKVILQISCLYGFYKLGEMLQSLLSLPIPGSIIGMLLLFGLLSTKLVKSEWFFIGSSLLLAHLPLLFIPATVGVIDYLNLFNGSGLITLLIVILSTILVMISSAGVSQFFSKRQQHSVQNCEPNRELEL</sequence>
<feature type="transmembrane region" description="Helical" evidence="6">
    <location>
        <begin position="23"/>
        <end position="42"/>
    </location>
</feature>
<evidence type="ECO:0000256" key="5">
    <source>
        <dbReference type="ARBA" id="ARBA00023136"/>
    </source>
</evidence>
<comment type="subcellular location">
    <subcellularLocation>
        <location evidence="1">Cell membrane</location>
        <topology evidence="1">Multi-pass membrane protein</topology>
    </subcellularLocation>
</comment>
<keyword evidence="4 6" id="KW-1133">Transmembrane helix</keyword>
<dbReference type="Proteomes" id="UP001589854">
    <property type="component" value="Unassembled WGS sequence"/>
</dbReference>
<dbReference type="InterPro" id="IPR005538">
    <property type="entry name" value="LrgA/CidA"/>
</dbReference>
<dbReference type="Pfam" id="PF03788">
    <property type="entry name" value="LrgA"/>
    <property type="match status" value="1"/>
</dbReference>
<keyword evidence="5 6" id="KW-0472">Membrane</keyword>